<dbReference type="OrthoDB" id="2943660at2759"/>
<dbReference type="EMBL" id="ML732299">
    <property type="protein sequence ID" value="KAB8070541.1"/>
    <property type="molecule type" value="Genomic_DNA"/>
</dbReference>
<evidence type="ECO:0000256" key="1">
    <source>
        <dbReference type="SAM" id="MobiDB-lite"/>
    </source>
</evidence>
<accession>A0A5N5WPS6</accession>
<protein>
    <recommendedName>
        <fullName evidence="4">AflR-like C6 transcription factor</fullName>
    </recommendedName>
</protein>
<dbReference type="AlphaFoldDB" id="A0A5N5WPS6"/>
<dbReference type="Proteomes" id="UP000326565">
    <property type="component" value="Unassembled WGS sequence"/>
</dbReference>
<evidence type="ECO:0000313" key="3">
    <source>
        <dbReference type="Proteomes" id="UP000326565"/>
    </source>
</evidence>
<gene>
    <name evidence="2" type="ORF">BDV29DRAFT_160363</name>
</gene>
<feature type="compositionally biased region" description="Basic residues" evidence="1">
    <location>
        <begin position="31"/>
        <end position="46"/>
    </location>
</feature>
<sequence>MSRRLGRPAKKRDIPHDDPPDQGQSDYPRHQVNRRIRNPRKKRAKRERAQRSGHDMSNSQDDEELVLDEITFNDSMIEDLSAEDTRLPTPPFLDTDKLSFYEGSETIDLSDSWLQEFMSNQPADLAQDRNFLDALGLNSSTENGLAAIPASSKDLPTSFRGVEMSSELQEQIPPAPYYPTGNNFPAHNDPTMDTTQGMADVTSPYAEFLKRDPLAWPQPVPSSMENDDARPPVTSEQLNPLILKQGHRRTHEYGPSSDDPRVITNFSSRQYQCQCHEHTARELMRVNISASRTWPTVTIDSILNCQRILQQLADTILQCAICCKTRVNLLMVVVVSIDSLVTTLETITSVDSSVMDSLFAEYHDHRIREYGHEIPTGAGTRRYRNVSFQFKAQVEACPLLVGGFPVPSDEKFTFVKQVLHTRLCGLSNIIGRIQLCTQELLAVSASWGRLTMMMETERRLQLVMTKMKSPARH</sequence>
<evidence type="ECO:0008006" key="4">
    <source>
        <dbReference type="Google" id="ProtNLM"/>
    </source>
</evidence>
<organism evidence="2 3">
    <name type="scientific">Aspergillus leporis</name>
    <dbReference type="NCBI Taxonomy" id="41062"/>
    <lineage>
        <taxon>Eukaryota</taxon>
        <taxon>Fungi</taxon>
        <taxon>Dikarya</taxon>
        <taxon>Ascomycota</taxon>
        <taxon>Pezizomycotina</taxon>
        <taxon>Eurotiomycetes</taxon>
        <taxon>Eurotiomycetidae</taxon>
        <taxon>Eurotiales</taxon>
        <taxon>Aspergillaceae</taxon>
        <taxon>Aspergillus</taxon>
        <taxon>Aspergillus subgen. Circumdati</taxon>
    </lineage>
</organism>
<keyword evidence="3" id="KW-1185">Reference proteome</keyword>
<evidence type="ECO:0000313" key="2">
    <source>
        <dbReference type="EMBL" id="KAB8070541.1"/>
    </source>
</evidence>
<feature type="region of interest" description="Disordered" evidence="1">
    <location>
        <begin position="1"/>
        <end position="65"/>
    </location>
</feature>
<reference evidence="2 3" key="1">
    <citation type="submission" date="2019-04" db="EMBL/GenBank/DDBJ databases">
        <title>Friends and foes A comparative genomics study of 23 Aspergillus species from section Flavi.</title>
        <authorList>
            <consortium name="DOE Joint Genome Institute"/>
            <person name="Kjaerbolling I."/>
            <person name="Vesth T."/>
            <person name="Frisvad J.C."/>
            <person name="Nybo J.L."/>
            <person name="Theobald S."/>
            <person name="Kildgaard S."/>
            <person name="Isbrandt T."/>
            <person name="Kuo A."/>
            <person name="Sato A."/>
            <person name="Lyhne E.K."/>
            <person name="Kogle M.E."/>
            <person name="Wiebenga A."/>
            <person name="Kun R.S."/>
            <person name="Lubbers R.J."/>
            <person name="Makela M.R."/>
            <person name="Barry K."/>
            <person name="Chovatia M."/>
            <person name="Clum A."/>
            <person name="Daum C."/>
            <person name="Haridas S."/>
            <person name="He G."/>
            <person name="LaButti K."/>
            <person name="Lipzen A."/>
            <person name="Mondo S."/>
            <person name="Riley R."/>
            <person name="Salamov A."/>
            <person name="Simmons B.A."/>
            <person name="Magnuson J.K."/>
            <person name="Henrissat B."/>
            <person name="Mortensen U.H."/>
            <person name="Larsen T.O."/>
            <person name="Devries R.P."/>
            <person name="Grigoriev I.V."/>
            <person name="Machida M."/>
            <person name="Baker S.E."/>
            <person name="Andersen M.R."/>
        </authorList>
    </citation>
    <scope>NUCLEOTIDE SEQUENCE [LARGE SCALE GENOMIC DNA]</scope>
    <source>
        <strain evidence="2 3">CBS 151.66</strain>
    </source>
</reference>
<feature type="compositionally biased region" description="Basic residues" evidence="1">
    <location>
        <begin position="1"/>
        <end position="10"/>
    </location>
</feature>
<name>A0A5N5WPS6_9EURO</name>
<proteinExistence type="predicted"/>